<evidence type="ECO:0000256" key="4">
    <source>
        <dbReference type="ARBA" id="ARBA00022692"/>
    </source>
</evidence>
<dbReference type="PANTHER" id="PTHR23513:SF11">
    <property type="entry name" value="STAPHYLOFERRIN A TRANSPORTER"/>
    <property type="match status" value="1"/>
</dbReference>
<dbReference type="Proteomes" id="UP000509782">
    <property type="component" value="Chromosome"/>
</dbReference>
<protein>
    <submittedName>
        <fullName evidence="9">MFS transporter</fullName>
    </submittedName>
</protein>
<keyword evidence="2" id="KW-0813">Transport</keyword>
<feature type="transmembrane region" description="Helical" evidence="7">
    <location>
        <begin position="88"/>
        <end position="109"/>
    </location>
</feature>
<dbReference type="GeneID" id="92848253"/>
<keyword evidence="5 7" id="KW-1133">Transmembrane helix</keyword>
<dbReference type="Proteomes" id="UP001446337">
    <property type="component" value="Chromosome"/>
</dbReference>
<dbReference type="PROSITE" id="PS50850">
    <property type="entry name" value="MFS"/>
    <property type="match status" value="1"/>
</dbReference>
<proteinExistence type="predicted"/>
<evidence type="ECO:0000256" key="5">
    <source>
        <dbReference type="ARBA" id="ARBA00022989"/>
    </source>
</evidence>
<dbReference type="InterPro" id="IPR036259">
    <property type="entry name" value="MFS_trans_sf"/>
</dbReference>
<feature type="domain" description="Major facilitator superfamily (MFS) profile" evidence="8">
    <location>
        <begin position="22"/>
        <end position="410"/>
    </location>
</feature>
<evidence type="ECO:0000313" key="11">
    <source>
        <dbReference type="Proteomes" id="UP000509782"/>
    </source>
</evidence>
<feature type="transmembrane region" description="Helical" evidence="7">
    <location>
        <begin position="180"/>
        <end position="200"/>
    </location>
</feature>
<dbReference type="InterPro" id="IPR020846">
    <property type="entry name" value="MFS_dom"/>
</dbReference>
<reference evidence="10 12" key="2">
    <citation type="submission" date="2024-05" db="EMBL/GenBank/DDBJ databases">
        <title>Achromobacter denitrificans. BP1, complete genome.</title>
        <authorList>
            <person name="Zhang B."/>
        </authorList>
    </citation>
    <scope>NUCLEOTIDE SEQUENCE [LARGE SCALE GENOMIC DNA]</scope>
    <source>
        <strain evidence="10 12">BP1</strain>
    </source>
</reference>
<dbReference type="SUPFAM" id="SSF103473">
    <property type="entry name" value="MFS general substrate transporter"/>
    <property type="match status" value="1"/>
</dbReference>
<evidence type="ECO:0000256" key="2">
    <source>
        <dbReference type="ARBA" id="ARBA00022448"/>
    </source>
</evidence>
<reference evidence="9 11" key="1">
    <citation type="submission" date="2020-05" db="EMBL/GenBank/DDBJ databases">
        <title>FDA dAtabase for Regulatory Grade micrObial Sequences (FDA-ARGOS): Supporting development and validation of Infectious Disease Dx tests.</title>
        <authorList>
            <person name="Sproer C."/>
            <person name="Gronow S."/>
            <person name="Severitt S."/>
            <person name="Schroder I."/>
            <person name="Tallon L."/>
            <person name="Sadzewicz L."/>
            <person name="Zhao X."/>
            <person name="Vavikolanu K."/>
            <person name="Mehta A."/>
            <person name="Aluvathingal J."/>
            <person name="Nadendla S."/>
            <person name="Myers T."/>
            <person name="Yan Y."/>
            <person name="Sichtig H."/>
        </authorList>
    </citation>
    <scope>NUCLEOTIDE SEQUENCE [LARGE SCALE GENOMIC DNA]</scope>
    <source>
        <strain evidence="9 11">FDAARGOS_787</strain>
    </source>
</reference>
<dbReference type="GO" id="GO:0005886">
    <property type="term" value="C:plasma membrane"/>
    <property type="evidence" value="ECO:0007669"/>
    <property type="project" value="UniProtKB-SubCell"/>
</dbReference>
<evidence type="ECO:0000256" key="6">
    <source>
        <dbReference type="ARBA" id="ARBA00023136"/>
    </source>
</evidence>
<feature type="transmembrane region" description="Helical" evidence="7">
    <location>
        <begin position="18"/>
        <end position="36"/>
    </location>
</feature>
<feature type="transmembrane region" description="Helical" evidence="7">
    <location>
        <begin position="381"/>
        <end position="403"/>
    </location>
</feature>
<feature type="transmembrane region" description="Helical" evidence="7">
    <location>
        <begin position="56"/>
        <end position="76"/>
    </location>
</feature>
<sequence>MNQAATARPQDEKGPSPFASRSFTVLWVATVLSNIGTWMHDVGAGWLMTSMSPSPMMVAMVQTATSLPVFLLSLPAGALADIVDRRRLLLGVQVGLCVVAAALAWLVWAGLATPVALLLFTLAMGTGTALIAPAWQAIVPSLVPRESLQQAIAINSVGVNISRAIGPALAGFLITAVGLALPFAVNALSFLVVAAALLWWKPPADRNRTLPPEQLWGAMAAGLRYARNSSALKATLVRAVAFFVFASAYWALLPLVVRTVLQGGAELYGIMLGSVGLGAVMGAFLLPRIRKACGADRVVMLGTCGIAITLAVVALLRVPAAAIAASLLAGASWIAVLSSLNVSAQTALPDWVRARGLSIFVTVFFGSMSAGSLLWGQAASLFGIPQAMLAAAVGALLAIPLTWRWKLQLGAQLDLAPSMHWPAPVLSADVSHDRGPVMITVEYHVDAASRDAFLAAMDKVGEQRRRDGAYAWGIFEHTGEPAHYIEYFLVASWVEHLRQHDRVTMSDQDQQASVRRYHQGEQPPIVRHYLAPDRPGKG</sequence>
<dbReference type="Gene3D" id="1.20.1250.20">
    <property type="entry name" value="MFS general substrate transporter like domains"/>
    <property type="match status" value="1"/>
</dbReference>
<dbReference type="AlphaFoldDB" id="A0A427WRE6"/>
<dbReference type="GO" id="GO:0022857">
    <property type="term" value="F:transmembrane transporter activity"/>
    <property type="evidence" value="ECO:0007669"/>
    <property type="project" value="InterPro"/>
</dbReference>
<accession>A0A427WRE6</accession>
<feature type="transmembrane region" description="Helical" evidence="7">
    <location>
        <begin position="322"/>
        <end position="344"/>
    </location>
</feature>
<feature type="transmembrane region" description="Helical" evidence="7">
    <location>
        <begin position="356"/>
        <end position="375"/>
    </location>
</feature>
<feature type="transmembrane region" description="Helical" evidence="7">
    <location>
        <begin position="298"/>
        <end position="316"/>
    </location>
</feature>
<evidence type="ECO:0000256" key="1">
    <source>
        <dbReference type="ARBA" id="ARBA00004651"/>
    </source>
</evidence>
<keyword evidence="4 7" id="KW-0812">Transmembrane</keyword>
<feature type="transmembrane region" description="Helical" evidence="7">
    <location>
        <begin position="236"/>
        <end position="261"/>
    </location>
</feature>
<evidence type="ECO:0000259" key="8">
    <source>
        <dbReference type="PROSITE" id="PS50850"/>
    </source>
</evidence>
<dbReference type="RefSeq" id="WP_062679641.1">
    <property type="nucleotide sequence ID" value="NZ_CADIJN010000002.1"/>
</dbReference>
<name>A0A427WRE6_ACHDE</name>
<evidence type="ECO:0000256" key="3">
    <source>
        <dbReference type="ARBA" id="ARBA00022475"/>
    </source>
</evidence>
<dbReference type="STRING" id="32002.BVK87_08045"/>
<dbReference type="OrthoDB" id="9775268at2"/>
<keyword evidence="3" id="KW-1003">Cell membrane</keyword>
<dbReference type="EMBL" id="CP154792">
    <property type="protein sequence ID" value="XAN16427.1"/>
    <property type="molecule type" value="Genomic_DNA"/>
</dbReference>
<dbReference type="CDD" id="cd06173">
    <property type="entry name" value="MFS_MefA_like"/>
    <property type="match status" value="1"/>
</dbReference>
<keyword evidence="12" id="KW-1185">Reference proteome</keyword>
<evidence type="ECO:0000313" key="12">
    <source>
        <dbReference type="Proteomes" id="UP001446337"/>
    </source>
</evidence>
<evidence type="ECO:0000256" key="7">
    <source>
        <dbReference type="SAM" id="Phobius"/>
    </source>
</evidence>
<keyword evidence="6 7" id="KW-0472">Membrane</keyword>
<feature type="transmembrane region" description="Helical" evidence="7">
    <location>
        <begin position="151"/>
        <end position="174"/>
    </location>
</feature>
<feature type="transmembrane region" description="Helical" evidence="7">
    <location>
        <begin position="115"/>
        <end position="139"/>
    </location>
</feature>
<dbReference type="InterPro" id="IPR010290">
    <property type="entry name" value="TM_effector"/>
</dbReference>
<organism evidence="9 11">
    <name type="scientific">Achromobacter denitrificans</name>
    <name type="common">Alcaligenes denitrificans</name>
    <dbReference type="NCBI Taxonomy" id="32002"/>
    <lineage>
        <taxon>Bacteria</taxon>
        <taxon>Pseudomonadati</taxon>
        <taxon>Pseudomonadota</taxon>
        <taxon>Betaproteobacteria</taxon>
        <taxon>Burkholderiales</taxon>
        <taxon>Alcaligenaceae</taxon>
        <taxon>Achromobacter</taxon>
    </lineage>
</organism>
<gene>
    <name evidence="10" type="ORF">AAIK43_34535</name>
    <name evidence="9" type="ORF">FOC81_21860</name>
</gene>
<comment type="subcellular location">
    <subcellularLocation>
        <location evidence="1">Cell membrane</location>
        <topology evidence="1">Multi-pass membrane protein</topology>
    </subcellularLocation>
</comment>
<feature type="transmembrane region" description="Helical" evidence="7">
    <location>
        <begin position="267"/>
        <end position="286"/>
    </location>
</feature>
<dbReference type="Pfam" id="PF05977">
    <property type="entry name" value="MFS_3"/>
    <property type="match status" value="1"/>
</dbReference>
<dbReference type="PANTHER" id="PTHR23513">
    <property type="entry name" value="INTEGRAL MEMBRANE EFFLUX PROTEIN-RELATED"/>
    <property type="match status" value="1"/>
</dbReference>
<dbReference type="EMBL" id="CP054569">
    <property type="protein sequence ID" value="QKQ49205.1"/>
    <property type="molecule type" value="Genomic_DNA"/>
</dbReference>
<evidence type="ECO:0000313" key="10">
    <source>
        <dbReference type="EMBL" id="XAN16427.1"/>
    </source>
</evidence>
<evidence type="ECO:0000313" key="9">
    <source>
        <dbReference type="EMBL" id="QKQ49205.1"/>
    </source>
</evidence>